<dbReference type="GO" id="GO:0003676">
    <property type="term" value="F:nucleic acid binding"/>
    <property type="evidence" value="ECO:0007669"/>
    <property type="project" value="InterPro"/>
</dbReference>
<gene>
    <name evidence="2" type="ORF">INT48_008624</name>
</gene>
<dbReference type="PANTHER" id="PTHR33050:SF7">
    <property type="entry name" value="RIBONUCLEASE H"/>
    <property type="match status" value="1"/>
</dbReference>
<dbReference type="AlphaFoldDB" id="A0A8H7SSS8"/>
<accession>A0A8H7SSS8</accession>
<organism evidence="2 3">
    <name type="scientific">Thamnidium elegans</name>
    <dbReference type="NCBI Taxonomy" id="101142"/>
    <lineage>
        <taxon>Eukaryota</taxon>
        <taxon>Fungi</taxon>
        <taxon>Fungi incertae sedis</taxon>
        <taxon>Mucoromycota</taxon>
        <taxon>Mucoromycotina</taxon>
        <taxon>Mucoromycetes</taxon>
        <taxon>Mucorales</taxon>
        <taxon>Mucorineae</taxon>
        <taxon>Mucoraceae</taxon>
        <taxon>Thamnidium</taxon>
    </lineage>
</organism>
<dbReference type="Proteomes" id="UP000613177">
    <property type="component" value="Unassembled WGS sequence"/>
</dbReference>
<sequence>MIGGSKVTLIQPQQYTTNQQTIQHRSTSTQQQSTYIQPHPTSSQQTSYSIPQDGILPGGRLQHFLSNWEKMTSQPWPISNPYPWRTKPLKMTSDDQLAADQAVENFLNAGIIKRSPTQNRDFLSTFFTIQEAKRRPILNCTKLNQFFQVQYFNMEGVPALRDTIEKDDYICKVDLKDAYVVVPIHKESQVSNVREQRYRIPVYLSSLWLKHSSESFLKANALCNRTFKNKRDESNLLSRRYLHSGKIEESNGEICSLTYLPLEQLGFLINKAKSVFEPKTSQEFLGFLFNTRTMKISLPIAKINKLLQRLRQVESPTIRSCRWIASLLEKMTAVIPAIGEALLYVRHMQRDLAKALHNNHQQWDKACHLSQEGKNEIQWWEKFLIQKNGLPIHKIIVSDPALKVYVDASDIGWGITSSLVQTAGFWTNEEKNDSINVRELKTIYYAILIHAKKVNNVDMKIYSDNMTALKYVTKAGGTASFALQDLAVKIQDICNLHHLTVQYQHIPGVQNVKADQLSRSKKPTTSLLELPGRPIHCKDRCIQSELEEERSVPIPTVKIDSEGAQEVETRPNQGGDIGDAIMEEPVLVSSVAPNEPIITTDNLEIKPEMGFDRLEIISNYRKANGMNEELIEHLNSFTRLKTTKMYDTA</sequence>
<dbReference type="PANTHER" id="PTHR33050">
    <property type="entry name" value="REVERSE TRANSCRIPTASE DOMAIN-CONTAINING PROTEIN"/>
    <property type="match status" value="1"/>
</dbReference>
<reference evidence="2" key="1">
    <citation type="submission" date="2021-01" db="EMBL/GenBank/DDBJ databases">
        <title>Metabolic potential, ecology and presence of endohyphal bacteria is reflected in genomic diversity of Mucoromycotina.</title>
        <authorList>
            <person name="Muszewska A."/>
            <person name="Okrasinska A."/>
            <person name="Steczkiewicz K."/>
            <person name="Drgas O."/>
            <person name="Orlowska M."/>
            <person name="Perlinska-Lenart U."/>
            <person name="Aleksandrzak-Piekarczyk T."/>
            <person name="Szatraj K."/>
            <person name="Zielenkiewicz U."/>
            <person name="Pilsyk S."/>
            <person name="Malc E."/>
            <person name="Mieczkowski P."/>
            <person name="Kruszewska J.S."/>
            <person name="Biernat P."/>
            <person name="Pawlowska J."/>
        </authorList>
    </citation>
    <scope>NUCLEOTIDE SEQUENCE</scope>
    <source>
        <strain evidence="2">WA0000018081</strain>
    </source>
</reference>
<dbReference type="InterPro" id="IPR043128">
    <property type="entry name" value="Rev_trsase/Diguanyl_cyclase"/>
</dbReference>
<feature type="compositionally biased region" description="Low complexity" evidence="1">
    <location>
        <begin position="19"/>
        <end position="37"/>
    </location>
</feature>
<dbReference type="InterPro" id="IPR036397">
    <property type="entry name" value="RNaseH_sf"/>
</dbReference>
<name>A0A8H7SSS8_9FUNG</name>
<dbReference type="CDD" id="cd09275">
    <property type="entry name" value="RNase_HI_RT_DIRS1"/>
    <property type="match status" value="1"/>
</dbReference>
<dbReference type="EMBL" id="JAEPRE010000020">
    <property type="protein sequence ID" value="KAG2236264.1"/>
    <property type="molecule type" value="Genomic_DNA"/>
</dbReference>
<evidence type="ECO:0000313" key="3">
    <source>
        <dbReference type="Proteomes" id="UP000613177"/>
    </source>
</evidence>
<dbReference type="InterPro" id="IPR052055">
    <property type="entry name" value="Hepadnavirus_pol/RT"/>
</dbReference>
<dbReference type="InterPro" id="IPR043502">
    <property type="entry name" value="DNA/RNA_pol_sf"/>
</dbReference>
<dbReference type="Gene3D" id="3.30.70.270">
    <property type="match status" value="1"/>
</dbReference>
<evidence type="ECO:0000256" key="1">
    <source>
        <dbReference type="SAM" id="MobiDB-lite"/>
    </source>
</evidence>
<proteinExistence type="predicted"/>
<feature type="compositionally biased region" description="Polar residues" evidence="1">
    <location>
        <begin position="39"/>
        <end position="48"/>
    </location>
</feature>
<dbReference type="Gene3D" id="3.30.420.10">
    <property type="entry name" value="Ribonuclease H-like superfamily/Ribonuclease H"/>
    <property type="match status" value="1"/>
</dbReference>
<keyword evidence="3" id="KW-1185">Reference proteome</keyword>
<dbReference type="SUPFAM" id="SSF56672">
    <property type="entry name" value="DNA/RNA polymerases"/>
    <property type="match status" value="2"/>
</dbReference>
<evidence type="ECO:0000313" key="2">
    <source>
        <dbReference type="EMBL" id="KAG2236264.1"/>
    </source>
</evidence>
<comment type="caution">
    <text evidence="2">The sequence shown here is derived from an EMBL/GenBank/DDBJ whole genome shotgun (WGS) entry which is preliminary data.</text>
</comment>
<feature type="region of interest" description="Disordered" evidence="1">
    <location>
        <begin position="17"/>
        <end position="48"/>
    </location>
</feature>
<dbReference type="Gene3D" id="3.10.10.10">
    <property type="entry name" value="HIV Type 1 Reverse Transcriptase, subunit A, domain 1"/>
    <property type="match status" value="1"/>
</dbReference>
<protein>
    <submittedName>
        <fullName evidence="2">Uncharacterized protein</fullName>
    </submittedName>
</protein>